<dbReference type="InterPro" id="IPR036513">
    <property type="entry name" value="STAS_dom_sf"/>
</dbReference>
<dbReference type="CDD" id="cd07043">
    <property type="entry name" value="STAS_anti-anti-sigma_factors"/>
    <property type="match status" value="1"/>
</dbReference>
<dbReference type="EMBL" id="OKRB01000083">
    <property type="protein sequence ID" value="SPE20125.1"/>
    <property type="molecule type" value="Genomic_DNA"/>
</dbReference>
<accession>A0A2N9LAY7</accession>
<gene>
    <name evidence="4" type="ORF">SBA5_270004</name>
</gene>
<evidence type="ECO:0000313" key="5">
    <source>
        <dbReference type="Proteomes" id="UP000239735"/>
    </source>
</evidence>
<dbReference type="AlphaFoldDB" id="A0A2N9LAY7"/>
<organism evidence="4 5">
    <name type="scientific">Candidatus Sulfuritelmatomonas gaucii</name>
    <dbReference type="NCBI Taxonomy" id="2043161"/>
    <lineage>
        <taxon>Bacteria</taxon>
        <taxon>Pseudomonadati</taxon>
        <taxon>Acidobacteriota</taxon>
        <taxon>Terriglobia</taxon>
        <taxon>Terriglobales</taxon>
        <taxon>Acidobacteriaceae</taxon>
        <taxon>Candidatus Sulfuritelmatomonas</taxon>
    </lineage>
</organism>
<dbReference type="GO" id="GO:0043856">
    <property type="term" value="F:anti-sigma factor antagonist activity"/>
    <property type="evidence" value="ECO:0007669"/>
    <property type="project" value="InterPro"/>
</dbReference>
<name>A0A2N9LAY7_9BACT</name>
<dbReference type="Gene3D" id="3.30.750.24">
    <property type="entry name" value="STAS domain"/>
    <property type="match status" value="1"/>
</dbReference>
<comment type="similarity">
    <text evidence="1 2">Belongs to the anti-sigma-factor antagonist family.</text>
</comment>
<feature type="domain" description="STAS" evidence="3">
    <location>
        <begin position="10"/>
        <end position="117"/>
    </location>
</feature>
<evidence type="ECO:0000256" key="2">
    <source>
        <dbReference type="RuleBase" id="RU003749"/>
    </source>
</evidence>
<dbReference type="InterPro" id="IPR002645">
    <property type="entry name" value="STAS_dom"/>
</dbReference>
<evidence type="ECO:0000259" key="3">
    <source>
        <dbReference type="PROSITE" id="PS50801"/>
    </source>
</evidence>
<dbReference type="PANTHER" id="PTHR33495:SF2">
    <property type="entry name" value="ANTI-SIGMA FACTOR ANTAGONIST TM_1081-RELATED"/>
    <property type="match status" value="1"/>
</dbReference>
<protein>
    <recommendedName>
        <fullName evidence="2">Anti-sigma factor antagonist</fullName>
    </recommendedName>
</protein>
<sequence length="117" mass="12718">MTNTAVMNSLTFNVERKGETAIVRCRGRLVAGLCGDFYAKIKPLFADSKRVVLDLTDLDSVDSMGLGILVRLYASAKSAGSCLELINLNKKVRDLLGITNLLSLFGEMCEKGVAIKF</sequence>
<dbReference type="PROSITE" id="PS50801">
    <property type="entry name" value="STAS"/>
    <property type="match status" value="1"/>
</dbReference>
<dbReference type="PANTHER" id="PTHR33495">
    <property type="entry name" value="ANTI-SIGMA FACTOR ANTAGONIST TM_1081-RELATED-RELATED"/>
    <property type="match status" value="1"/>
</dbReference>
<dbReference type="Proteomes" id="UP000239735">
    <property type="component" value="Unassembled WGS sequence"/>
</dbReference>
<dbReference type="InterPro" id="IPR003658">
    <property type="entry name" value="Anti-sigma_ant"/>
</dbReference>
<reference evidence="5" key="1">
    <citation type="submission" date="2018-02" db="EMBL/GenBank/DDBJ databases">
        <authorList>
            <person name="Hausmann B."/>
        </authorList>
    </citation>
    <scope>NUCLEOTIDE SEQUENCE [LARGE SCALE GENOMIC DNA]</scope>
    <source>
        <strain evidence="5">Peat soil MAG SbA5</strain>
    </source>
</reference>
<dbReference type="Pfam" id="PF01740">
    <property type="entry name" value="STAS"/>
    <property type="match status" value="1"/>
</dbReference>
<proteinExistence type="inferred from homology"/>
<dbReference type="SUPFAM" id="SSF52091">
    <property type="entry name" value="SpoIIaa-like"/>
    <property type="match status" value="1"/>
</dbReference>
<evidence type="ECO:0000313" key="4">
    <source>
        <dbReference type="EMBL" id="SPE20125.1"/>
    </source>
</evidence>
<dbReference type="NCBIfam" id="TIGR00377">
    <property type="entry name" value="ant_ant_sig"/>
    <property type="match status" value="1"/>
</dbReference>
<evidence type="ECO:0000256" key="1">
    <source>
        <dbReference type="ARBA" id="ARBA00009013"/>
    </source>
</evidence>